<evidence type="ECO:0000256" key="6">
    <source>
        <dbReference type="ARBA" id="ARBA00022806"/>
    </source>
</evidence>
<evidence type="ECO:0000256" key="3">
    <source>
        <dbReference type="ARBA" id="ARBA00022737"/>
    </source>
</evidence>
<dbReference type="GO" id="GO:0005634">
    <property type="term" value="C:nucleus"/>
    <property type="evidence" value="ECO:0007669"/>
    <property type="project" value="UniProtKB-SubCell"/>
</dbReference>
<feature type="domain" description="Helicase C-terminal" evidence="15">
    <location>
        <begin position="1023"/>
        <end position="1174"/>
    </location>
</feature>
<feature type="domain" description="Helicase ATP-binding" evidence="14">
    <location>
        <begin position="716"/>
        <end position="887"/>
    </location>
</feature>
<dbReference type="GO" id="GO:0004386">
    <property type="term" value="F:helicase activity"/>
    <property type="evidence" value="ECO:0007669"/>
    <property type="project" value="UniProtKB-KW"/>
</dbReference>
<dbReference type="InterPro" id="IPR036322">
    <property type="entry name" value="WD40_repeat_dom_sf"/>
</dbReference>
<dbReference type="Proteomes" id="UP001408789">
    <property type="component" value="Unassembled WGS sequence"/>
</dbReference>
<dbReference type="SUPFAM" id="SSF50978">
    <property type="entry name" value="WD40 repeat-like"/>
    <property type="match status" value="1"/>
</dbReference>
<dbReference type="InterPro" id="IPR001650">
    <property type="entry name" value="Helicase_C-like"/>
</dbReference>
<dbReference type="SUPFAM" id="SSF52540">
    <property type="entry name" value="P-loop containing nucleoside triphosphate hydrolases"/>
    <property type="match status" value="2"/>
</dbReference>
<dbReference type="SMART" id="SM00487">
    <property type="entry name" value="DEXDc"/>
    <property type="match status" value="1"/>
</dbReference>
<evidence type="ECO:0000256" key="12">
    <source>
        <dbReference type="SAM" id="MobiDB-lite"/>
    </source>
</evidence>
<dbReference type="InterPro" id="IPR056302">
    <property type="entry name" value="CHD1-2/Hrp3_HTH"/>
</dbReference>
<dbReference type="InterPro" id="IPR056527">
    <property type="entry name" value="WD40_RFWD3"/>
</dbReference>
<evidence type="ECO:0000256" key="9">
    <source>
        <dbReference type="ARBA" id="ARBA00023125"/>
    </source>
</evidence>
<feature type="region of interest" description="Disordered" evidence="12">
    <location>
        <begin position="1731"/>
        <end position="1787"/>
    </location>
</feature>
<evidence type="ECO:0000259" key="14">
    <source>
        <dbReference type="PROSITE" id="PS51192"/>
    </source>
</evidence>
<dbReference type="InterPro" id="IPR000330">
    <property type="entry name" value="SNF2_N"/>
</dbReference>
<dbReference type="EMBL" id="JBCNJP010000019">
    <property type="protein sequence ID" value="KAK9062885.1"/>
    <property type="molecule type" value="Genomic_DNA"/>
</dbReference>
<dbReference type="InterPro" id="IPR013083">
    <property type="entry name" value="Znf_RING/FYVE/PHD"/>
</dbReference>
<dbReference type="Pfam" id="PF23419">
    <property type="entry name" value="WD40_RFWD3"/>
    <property type="match status" value="1"/>
</dbReference>
<dbReference type="Pfam" id="PF13907">
    <property type="entry name" value="CHD1-like_C"/>
    <property type="match status" value="1"/>
</dbReference>
<evidence type="ECO:0000256" key="7">
    <source>
        <dbReference type="ARBA" id="ARBA00022840"/>
    </source>
</evidence>
<dbReference type="Pfam" id="PF00271">
    <property type="entry name" value="Helicase_C"/>
    <property type="match status" value="1"/>
</dbReference>
<keyword evidence="3" id="KW-0677">Repeat</keyword>
<dbReference type="InterPro" id="IPR038718">
    <property type="entry name" value="SNF2-like_sf"/>
</dbReference>
<dbReference type="InterPro" id="IPR002464">
    <property type="entry name" value="DNA/RNA_helicase_DEAH_CS"/>
</dbReference>
<dbReference type="Gene3D" id="3.40.50.10810">
    <property type="entry name" value="Tandem AAA-ATPase domain"/>
    <property type="match status" value="1"/>
</dbReference>
<dbReference type="PROSITE" id="PS51192">
    <property type="entry name" value="HELICASE_ATP_BIND_1"/>
    <property type="match status" value="1"/>
</dbReference>
<dbReference type="SMART" id="SM01176">
    <property type="entry name" value="DUF4208"/>
    <property type="match status" value="1"/>
</dbReference>
<dbReference type="PROSITE" id="PS00690">
    <property type="entry name" value="DEAH_ATP_HELICASE"/>
    <property type="match status" value="1"/>
</dbReference>
<keyword evidence="7" id="KW-0067">ATP-binding</keyword>
<dbReference type="PROSITE" id="PS51194">
    <property type="entry name" value="HELICASE_CTER"/>
    <property type="match status" value="1"/>
</dbReference>
<keyword evidence="5" id="KW-0378">Hydrolase</keyword>
<keyword evidence="10" id="KW-0539">Nucleus</keyword>
<dbReference type="InterPro" id="IPR001841">
    <property type="entry name" value="Znf_RING"/>
</dbReference>
<evidence type="ECO:0000256" key="10">
    <source>
        <dbReference type="ARBA" id="ARBA00023242"/>
    </source>
</evidence>
<feature type="domain" description="RING-type" evidence="13">
    <location>
        <begin position="191"/>
        <end position="237"/>
    </location>
</feature>
<accession>A0AAP0CYK8</accession>
<dbReference type="InterPro" id="IPR049730">
    <property type="entry name" value="SNF2/RAD54-like_C"/>
</dbReference>
<feature type="region of interest" description="Disordered" evidence="12">
    <location>
        <begin position="1538"/>
        <end position="1573"/>
    </location>
</feature>
<dbReference type="FunFam" id="3.40.50.10810:FF:000005">
    <property type="entry name" value="Photoperiod-independent early flowering 1"/>
    <property type="match status" value="1"/>
</dbReference>
<keyword evidence="11" id="KW-0863">Zinc-finger</keyword>
<feature type="compositionally biased region" description="Acidic residues" evidence="12">
    <location>
        <begin position="98"/>
        <end position="125"/>
    </location>
</feature>
<evidence type="ECO:0000256" key="5">
    <source>
        <dbReference type="ARBA" id="ARBA00022801"/>
    </source>
</evidence>
<feature type="region of interest" description="Disordered" evidence="12">
    <location>
        <begin position="98"/>
        <end position="129"/>
    </location>
</feature>
<dbReference type="SMART" id="SM00490">
    <property type="entry name" value="HELICc"/>
    <property type="match status" value="1"/>
</dbReference>
<evidence type="ECO:0000256" key="4">
    <source>
        <dbReference type="ARBA" id="ARBA00022741"/>
    </source>
</evidence>
<dbReference type="Gene3D" id="3.40.50.300">
    <property type="entry name" value="P-loop containing nucleotide triphosphate hydrolases"/>
    <property type="match status" value="1"/>
</dbReference>
<comment type="subcellular location">
    <subcellularLocation>
        <location evidence="1">Nucleus</location>
    </subcellularLocation>
</comment>
<evidence type="ECO:0000313" key="17">
    <source>
        <dbReference type="Proteomes" id="UP001408789"/>
    </source>
</evidence>
<dbReference type="Pfam" id="PF23588">
    <property type="entry name" value="HTH_CHD1_Hrp3"/>
    <property type="match status" value="1"/>
</dbReference>
<feature type="compositionally biased region" description="Basic residues" evidence="12">
    <location>
        <begin position="1543"/>
        <end position="1552"/>
    </location>
</feature>
<dbReference type="GO" id="GO:0016887">
    <property type="term" value="F:ATP hydrolysis activity"/>
    <property type="evidence" value="ECO:0007669"/>
    <property type="project" value="TreeGrafter"/>
</dbReference>
<evidence type="ECO:0000256" key="1">
    <source>
        <dbReference type="ARBA" id="ARBA00004123"/>
    </source>
</evidence>
<keyword evidence="6" id="KW-0347">Helicase</keyword>
<feature type="compositionally biased region" description="Polar residues" evidence="12">
    <location>
        <begin position="1744"/>
        <end position="1753"/>
    </location>
</feature>
<evidence type="ECO:0000259" key="15">
    <source>
        <dbReference type="PROSITE" id="PS51194"/>
    </source>
</evidence>
<dbReference type="GO" id="GO:0003682">
    <property type="term" value="F:chromatin binding"/>
    <property type="evidence" value="ECO:0007669"/>
    <property type="project" value="TreeGrafter"/>
</dbReference>
<dbReference type="GO" id="GO:0005524">
    <property type="term" value="F:ATP binding"/>
    <property type="evidence" value="ECO:0007669"/>
    <property type="project" value="UniProtKB-KW"/>
</dbReference>
<dbReference type="PANTHER" id="PTHR45623:SF14">
    <property type="entry name" value="CHROMODOMAIN-HELICASE-DNA-BINDING PROTEIN 1"/>
    <property type="match status" value="1"/>
</dbReference>
<proteinExistence type="inferred from homology"/>
<dbReference type="PROSITE" id="PS50089">
    <property type="entry name" value="ZF_RING_2"/>
    <property type="match status" value="1"/>
</dbReference>
<feature type="region of interest" description="Disordered" evidence="12">
    <location>
        <begin position="1282"/>
        <end position="1333"/>
    </location>
</feature>
<keyword evidence="11" id="KW-0862">Zinc</keyword>
<dbReference type="CDD" id="cd18793">
    <property type="entry name" value="SF2_C_SNF"/>
    <property type="match status" value="1"/>
</dbReference>
<dbReference type="InterPro" id="IPR027417">
    <property type="entry name" value="P-loop_NTPase"/>
</dbReference>
<dbReference type="Pfam" id="PF13639">
    <property type="entry name" value="zf-RING_2"/>
    <property type="match status" value="1"/>
</dbReference>
<name>A0AAP0CYK8_9ASTR</name>
<protein>
    <submittedName>
        <fullName evidence="16">Uncharacterized protein</fullName>
    </submittedName>
</protein>
<sequence length="1787" mass="201777">MVDATVEKHTFSPSLRCCSSSLLELFELSHASLDESRIGVPRGKSGRFSPSNNRCHFHSFSHYRRIHRYKLKEIGCVFTINNCTDRWGTMEDIEFIELEDQEEEEEESESQDEEESEEEEEEEEWIPLVATSPRVLNPVTGAGNSQAGVVLHVDLVAESNDLKSSGGKLGSVENVDGEDELNEIEMEGLRCSICYQPWTSGGEHQICCLPCGHIYGLSCIQKWIRQCSRAGKCPQCNRRCTLKDVRVLYAERLCVLDTVLQKQVRSLKAKCASLEQKNADCCKKEVESQKREADLHLKVEKLTEKTKYMERMLQYRQRESLTSNPLQRRVINDIVNGSGSEGSSGVFTLQREFQVDGGRCFDMDASGQLMIIARRLNGMGGTYVLTKISAVAPNEREDIHLPSNTKAVRAVCVKPCTRLALLASLGKKLSVVSTESNNIVLTYDLPAPAWSCSWDVDSSHHVYTGLQNGMVLGFDLRQTKTPLETRSGLSSNPVHTLISVALDSASGTRTLLTASQIGICEWNIGRGEERPYLIPESKNPGQVCISLAHSGGDDIVASFRPKIEMPTNMNVSQSLPTPSMSSGVEGSHIFYKRSGARSYKNIGSLVAEVDSVRLPKSIMINKPNHSPMFVAANEVASDLVLHDISKLAVVQHLRTPKNQIWDLKCTQIWNSCVLGCLSGDMVQLYTTSLRKLEEQPDWLKGGKLRDYQLEGLNFLVNSWRNDTNVILADEMGLGKTVQSVSMLGFLQKAQQIRGPFLVVVPLSTLSNWAKEFRKWLPDMNVIIYVGTRASREVCQQYEFFSEKTGKGTKFDALLTTYEVLLKDKTVLSKINWSYLMVDEAHRLKNSEASLYIALKEFSTKNKLLITGTPLQNSVEELWALLHFLDSDKFRSKDEFVQNYKNLGSFNEIELANLHMELRPHILRRVIKDVEKSLPPKIERVLRVEMSPLQKQYYKWILERNFRDLNKGVRGNQVSLLNIVVELKKCCNHPFLFESADHGYGGDSSITGSSKLERIILSSGKLVILDKLLDRLHETNHRVLIFSQMVRMLDILAEYLSFKGFKYQRLDGSTKAEVRHQAMDHFNAPGSDDFCFLLSTRAGGLGINLATADTVIIFDSDWNPQNDLQAMSRAHRIGQQEVVNIYRFVTSKSVEEDILERAKKKMVLDHLVIQKLNAEGKLEKKEAKKASTFDKNELSAILRFGAEELFKEERNDEENKKRLLSMDIDEILERAEKVEQKGAEDEQGHELLSAFKVASFASAEDDGSFWSRWIKPDAVSHAEEALAPRAARNSKSYAEVIPPERVNKRKKKGVESHERSIKRRNTDHSSYLPPPLEGASAQVRGWSHGSLPKRDATRFFRAVKKFGNDSQISLIAAEVGGSIEAAPVESQIELFDSLIDGCREAVNVGSLDPKGPLLDFFGVPVKADDLLSRVEELQLLSKRINRYNDPISQFQALMYLKPATWSKGCGWNQKDDARLLLGIHYHGFGNWEKIRLDKKLSLLKKIAPMELQHHETFLPRAPQLKERASQLLEMELVAVGGKTSGAKGGRKGSKKQKDHLPDMAVSRSKGRQVKAMDSKLTRTQKEAAFVKEEGEMSDTEEVYEQFKEVKWMEWCEDVLIDEKKTLERLHRLQTTSADLPKEKVLSRIRNYLQLLGRRIDQIVTDHEADPSKQERMTTRLWNYVSTFSNLSGSKLHQIYSKLKQEKEVAGSSHINGKIQSSALLNKGLVDTEKFEAWKRRRRAEPDTNLRPSNNGTTPPTDPTSGILGPPPFYNRQQRTRHTGFGPEQVIPP</sequence>
<comment type="caution">
    <text evidence="16">The sequence shown here is derived from an EMBL/GenBank/DDBJ whole genome shotgun (WGS) entry which is preliminary data.</text>
</comment>
<gene>
    <name evidence="16" type="ORF">SSX86_020075</name>
</gene>
<dbReference type="InterPro" id="IPR014001">
    <property type="entry name" value="Helicase_ATP-bd"/>
</dbReference>
<keyword evidence="9" id="KW-0238">DNA-binding</keyword>
<dbReference type="GO" id="GO:0034728">
    <property type="term" value="P:nucleosome organization"/>
    <property type="evidence" value="ECO:0007669"/>
    <property type="project" value="TreeGrafter"/>
</dbReference>
<dbReference type="CDD" id="cd16450">
    <property type="entry name" value="mRING-C3HGC3_RFWD3"/>
    <property type="match status" value="1"/>
</dbReference>
<evidence type="ECO:0000256" key="8">
    <source>
        <dbReference type="ARBA" id="ARBA00022853"/>
    </source>
</evidence>
<feature type="compositionally biased region" description="Basic and acidic residues" evidence="12">
    <location>
        <begin position="1308"/>
        <end position="1322"/>
    </location>
</feature>
<reference evidence="16 17" key="1">
    <citation type="submission" date="2024-04" db="EMBL/GenBank/DDBJ databases">
        <title>The reference genome of an endangered Asteraceae, Deinandra increscens subsp. villosa, native to the Central Coast of California.</title>
        <authorList>
            <person name="Guilliams M."/>
            <person name="Hasenstab-Lehman K."/>
            <person name="Meyer R."/>
            <person name="Mcevoy S."/>
        </authorList>
    </citation>
    <scope>NUCLEOTIDE SEQUENCE [LARGE SCALE GENOMIC DNA]</scope>
    <source>
        <tissue evidence="16">Leaf</tissue>
    </source>
</reference>
<dbReference type="PANTHER" id="PTHR45623">
    <property type="entry name" value="CHROMODOMAIN-HELICASE-DNA-BINDING PROTEIN 3-RELATED-RELATED"/>
    <property type="match status" value="1"/>
</dbReference>
<evidence type="ECO:0000256" key="11">
    <source>
        <dbReference type="PROSITE-ProRule" id="PRU00175"/>
    </source>
</evidence>
<feature type="compositionally biased region" description="Basic and acidic residues" evidence="12">
    <location>
        <begin position="1731"/>
        <end position="1742"/>
    </location>
</feature>
<evidence type="ECO:0000259" key="13">
    <source>
        <dbReference type="PROSITE" id="PS50089"/>
    </source>
</evidence>
<comment type="similarity">
    <text evidence="2">Belongs to the SNF2/RAD54 helicase family. RAD16 subfamily.</text>
</comment>
<dbReference type="GO" id="GO:0000785">
    <property type="term" value="C:chromatin"/>
    <property type="evidence" value="ECO:0007669"/>
    <property type="project" value="TreeGrafter"/>
</dbReference>
<dbReference type="InterPro" id="IPR015943">
    <property type="entry name" value="WD40/YVTN_repeat-like_dom_sf"/>
</dbReference>
<dbReference type="GO" id="GO:0008270">
    <property type="term" value="F:zinc ion binding"/>
    <property type="evidence" value="ECO:0007669"/>
    <property type="project" value="UniProtKB-KW"/>
</dbReference>
<dbReference type="GO" id="GO:0140658">
    <property type="term" value="F:ATP-dependent chromatin remodeler activity"/>
    <property type="evidence" value="ECO:0007669"/>
    <property type="project" value="TreeGrafter"/>
</dbReference>
<dbReference type="Pfam" id="PF00176">
    <property type="entry name" value="SNF2-rel_dom"/>
    <property type="match status" value="1"/>
</dbReference>
<keyword evidence="11" id="KW-0479">Metal-binding</keyword>
<dbReference type="GO" id="GO:0042393">
    <property type="term" value="F:histone binding"/>
    <property type="evidence" value="ECO:0007669"/>
    <property type="project" value="TreeGrafter"/>
</dbReference>
<dbReference type="Gene3D" id="1.10.10.60">
    <property type="entry name" value="Homeodomain-like"/>
    <property type="match status" value="1"/>
</dbReference>
<dbReference type="SUPFAM" id="SSF57850">
    <property type="entry name" value="RING/U-box"/>
    <property type="match status" value="1"/>
</dbReference>
<dbReference type="GO" id="GO:0003677">
    <property type="term" value="F:DNA binding"/>
    <property type="evidence" value="ECO:0007669"/>
    <property type="project" value="UniProtKB-KW"/>
</dbReference>
<evidence type="ECO:0000313" key="16">
    <source>
        <dbReference type="EMBL" id="KAK9062885.1"/>
    </source>
</evidence>
<evidence type="ECO:0000256" key="2">
    <source>
        <dbReference type="ARBA" id="ARBA00008438"/>
    </source>
</evidence>
<dbReference type="FunFam" id="3.40.50.300:FF:000130">
    <property type="entry name" value="Chromodomain-helicase-DNA-binding protein 2 isoform 1"/>
    <property type="match status" value="1"/>
</dbReference>
<keyword evidence="4" id="KW-0547">Nucleotide-binding</keyword>
<dbReference type="InterPro" id="IPR025260">
    <property type="entry name" value="CHD1-like_C"/>
</dbReference>
<organism evidence="16 17">
    <name type="scientific">Deinandra increscens subsp. villosa</name>
    <dbReference type="NCBI Taxonomy" id="3103831"/>
    <lineage>
        <taxon>Eukaryota</taxon>
        <taxon>Viridiplantae</taxon>
        <taxon>Streptophyta</taxon>
        <taxon>Embryophyta</taxon>
        <taxon>Tracheophyta</taxon>
        <taxon>Spermatophyta</taxon>
        <taxon>Magnoliopsida</taxon>
        <taxon>eudicotyledons</taxon>
        <taxon>Gunneridae</taxon>
        <taxon>Pentapetalae</taxon>
        <taxon>asterids</taxon>
        <taxon>campanulids</taxon>
        <taxon>Asterales</taxon>
        <taxon>Asteraceae</taxon>
        <taxon>Asteroideae</taxon>
        <taxon>Heliantheae alliance</taxon>
        <taxon>Madieae</taxon>
        <taxon>Madiinae</taxon>
        <taxon>Deinandra</taxon>
    </lineage>
</organism>
<keyword evidence="17" id="KW-1185">Reference proteome</keyword>
<keyword evidence="8" id="KW-0156">Chromatin regulator</keyword>
<dbReference type="Gene3D" id="3.30.40.10">
    <property type="entry name" value="Zinc/RING finger domain, C3HC4 (zinc finger)"/>
    <property type="match status" value="1"/>
</dbReference>
<dbReference type="Gene3D" id="2.130.10.10">
    <property type="entry name" value="YVTN repeat-like/Quinoprotein amine dehydrogenase"/>
    <property type="match status" value="1"/>
</dbReference>